<dbReference type="EMBL" id="VWPH01000014">
    <property type="protein sequence ID" value="KAA5828774.1"/>
    <property type="molecule type" value="Genomic_DNA"/>
</dbReference>
<reference evidence="3 4" key="1">
    <citation type="submission" date="2019-09" db="EMBL/GenBank/DDBJ databases">
        <title>Draft genome sequence of the thermophilic Saccharopolyspora hirsuta VKM Ac-666T.</title>
        <authorList>
            <person name="Lobastova T.G."/>
            <person name="Fokina V."/>
            <person name="Bragin E.Y."/>
            <person name="Shtratnikova V.Y."/>
            <person name="Starodumova I.P."/>
            <person name="Tarlachkov S.V."/>
            <person name="Donova M.V."/>
        </authorList>
    </citation>
    <scope>NUCLEOTIDE SEQUENCE [LARGE SCALE GENOMIC DNA]</scope>
    <source>
        <strain evidence="3 4">VKM Ac-666</strain>
    </source>
</reference>
<dbReference type="RefSeq" id="WP_150069694.1">
    <property type="nucleotide sequence ID" value="NZ_VWPH01000014.1"/>
</dbReference>
<evidence type="ECO:0000256" key="2">
    <source>
        <dbReference type="SAM" id="Phobius"/>
    </source>
</evidence>
<evidence type="ECO:0000313" key="3">
    <source>
        <dbReference type="EMBL" id="KAA5828774.1"/>
    </source>
</evidence>
<dbReference type="Proteomes" id="UP000323946">
    <property type="component" value="Unassembled WGS sequence"/>
</dbReference>
<accession>A0A5M7BND3</accession>
<keyword evidence="2" id="KW-0812">Transmembrane</keyword>
<feature type="region of interest" description="Disordered" evidence="1">
    <location>
        <begin position="137"/>
        <end position="300"/>
    </location>
</feature>
<evidence type="ECO:0000313" key="4">
    <source>
        <dbReference type="Proteomes" id="UP000323946"/>
    </source>
</evidence>
<protein>
    <submittedName>
        <fullName evidence="3">Uncharacterized protein</fullName>
    </submittedName>
</protein>
<sequence>MPAPTDPVLLQERLSSIVRDVEHAESARVRAPLSAHPLPVAALRGRLHNATTWLGRVWSAHARGGPAVRRWLTDEPLASPVPPSNPRLPLRKQFRVALATAFLGASVAAGCYVLTAPLADPFFGLIPPDIFSRLPPFTEKPVDSGPDGQFTPQVGTAPGAPVVARLPVPPAPEPAPPPSAPDAGSRDPVTRSDPQTAEPGGTSPRPPALAPEPPTAPPTGPAPTTTADPPTTVPPTTVPTTDPTTAPPPTTTTTLPPTTTQPPTTTVPTPTTTTEPTGTAPTTTPSTEPTTTNPPTTGTS</sequence>
<organism evidence="3 4">
    <name type="scientific">Saccharopolyspora hirsuta</name>
    <dbReference type="NCBI Taxonomy" id="1837"/>
    <lineage>
        <taxon>Bacteria</taxon>
        <taxon>Bacillati</taxon>
        <taxon>Actinomycetota</taxon>
        <taxon>Actinomycetes</taxon>
        <taxon>Pseudonocardiales</taxon>
        <taxon>Pseudonocardiaceae</taxon>
        <taxon>Saccharopolyspora</taxon>
    </lineage>
</organism>
<feature type="compositionally biased region" description="Pro residues" evidence="1">
    <location>
        <begin position="167"/>
        <end position="180"/>
    </location>
</feature>
<feature type="compositionally biased region" description="Low complexity" evidence="1">
    <location>
        <begin position="157"/>
        <end position="166"/>
    </location>
</feature>
<feature type="transmembrane region" description="Helical" evidence="2">
    <location>
        <begin position="96"/>
        <end position="119"/>
    </location>
</feature>
<keyword evidence="2" id="KW-0472">Membrane</keyword>
<evidence type="ECO:0000256" key="1">
    <source>
        <dbReference type="SAM" id="MobiDB-lite"/>
    </source>
</evidence>
<comment type="caution">
    <text evidence="3">The sequence shown here is derived from an EMBL/GenBank/DDBJ whole genome shotgun (WGS) entry which is preliminary data.</text>
</comment>
<feature type="compositionally biased region" description="Low complexity" evidence="1">
    <location>
        <begin position="251"/>
        <end position="300"/>
    </location>
</feature>
<keyword evidence="4" id="KW-1185">Reference proteome</keyword>
<name>A0A5M7BND3_SACHI</name>
<proteinExistence type="predicted"/>
<dbReference type="AlphaFoldDB" id="A0A5M7BND3"/>
<gene>
    <name evidence="3" type="ORF">F1721_27505</name>
</gene>
<feature type="compositionally biased region" description="Pro residues" evidence="1">
    <location>
        <begin position="204"/>
        <end position="221"/>
    </location>
</feature>
<keyword evidence="2" id="KW-1133">Transmembrane helix</keyword>
<dbReference type="PRINTS" id="PR01217">
    <property type="entry name" value="PRICHEXTENSN"/>
</dbReference>